<reference evidence="3 4" key="1">
    <citation type="journal article" date="2013" name="Genome Biol.">
        <title>Genome of Acanthamoeba castellanii highlights extensive lateral gene transfer and early evolution of tyrosine kinase signaling.</title>
        <authorList>
            <person name="Clarke M."/>
            <person name="Lohan A.J."/>
            <person name="Liu B."/>
            <person name="Lagkouvardos I."/>
            <person name="Roy S."/>
            <person name="Zafar N."/>
            <person name="Bertelli C."/>
            <person name="Schilde C."/>
            <person name="Kianianmomeni A."/>
            <person name="Burglin T.R."/>
            <person name="Frech C."/>
            <person name="Turcotte B."/>
            <person name="Kopec K.O."/>
            <person name="Synnott J.M."/>
            <person name="Choo C."/>
            <person name="Paponov I."/>
            <person name="Finkler A."/>
            <person name="Soon Heng Tan C."/>
            <person name="Hutchins A.P."/>
            <person name="Weinmeier T."/>
            <person name="Rattei T."/>
            <person name="Chu J.S."/>
            <person name="Gimenez G."/>
            <person name="Irimia M."/>
            <person name="Rigden D.J."/>
            <person name="Fitzpatrick D.A."/>
            <person name="Lorenzo-Morales J."/>
            <person name="Bateman A."/>
            <person name="Chiu C.H."/>
            <person name="Tang P."/>
            <person name="Hegemann P."/>
            <person name="Fromm H."/>
            <person name="Raoult D."/>
            <person name="Greub G."/>
            <person name="Miranda-Saavedra D."/>
            <person name="Chen N."/>
            <person name="Nash P."/>
            <person name="Ginger M.L."/>
            <person name="Horn M."/>
            <person name="Schaap P."/>
            <person name="Caler L."/>
            <person name="Loftus B."/>
        </authorList>
    </citation>
    <scope>NUCLEOTIDE SEQUENCE [LARGE SCALE GENOMIC DNA]</scope>
    <source>
        <strain evidence="3 4">Neff</strain>
    </source>
</reference>
<dbReference type="PROSITE" id="PS50271">
    <property type="entry name" value="ZF_UBP"/>
    <property type="match status" value="1"/>
</dbReference>
<gene>
    <name evidence="3" type="ORF">ACA1_107530</name>
</gene>
<dbReference type="RefSeq" id="XP_004336345.1">
    <property type="nucleotide sequence ID" value="XM_004336297.1"/>
</dbReference>
<dbReference type="KEGG" id="acan:ACA1_107530"/>
<dbReference type="OrthoDB" id="361536at2759"/>
<evidence type="ECO:0000256" key="1">
    <source>
        <dbReference type="PROSITE-ProRule" id="PRU00502"/>
    </source>
</evidence>
<dbReference type="GeneID" id="14914903"/>
<dbReference type="InterPro" id="IPR001607">
    <property type="entry name" value="Znf_UBP"/>
</dbReference>
<dbReference type="STRING" id="1257118.L8GMW8"/>
<keyword evidence="4" id="KW-1185">Reference proteome</keyword>
<dbReference type="GO" id="GO:0016787">
    <property type="term" value="F:hydrolase activity"/>
    <property type="evidence" value="ECO:0007669"/>
    <property type="project" value="UniProtKB-KW"/>
</dbReference>
<protein>
    <submittedName>
        <fullName evidence="3">Zn-finger in ubiquitin-hydrolases and other protein</fullName>
    </submittedName>
</protein>
<dbReference type="Pfam" id="PF02148">
    <property type="entry name" value="zf-UBP"/>
    <property type="match status" value="1"/>
</dbReference>
<evidence type="ECO:0000313" key="4">
    <source>
        <dbReference type="Proteomes" id="UP000011083"/>
    </source>
</evidence>
<evidence type="ECO:0000259" key="2">
    <source>
        <dbReference type="PROSITE" id="PS50271"/>
    </source>
</evidence>
<sequence length="227" mass="25378">MSQLVEWPTPAPAQCAYLHELDRGGSPAQPQVLPLRSLMYQCARSLAQMRLASGGLDLTLLPDEMQRLVGSFFKCQVCWQWDNGPAVDDREGWCSGCAFRLLRCHKDGCTITRNLWLCLRCGHVGCGRPSQFETGGAGHALEHFQRLGGDHSIACKVGTLDGKDPAQTDIHCYLCSDAVGGGLLVWHLWRLGFHFDAFRKTEMNLNELEEAHNEELDTITLYDDSLW</sequence>
<proteinExistence type="predicted"/>
<dbReference type="GO" id="GO:0008270">
    <property type="term" value="F:zinc ion binding"/>
    <property type="evidence" value="ECO:0007669"/>
    <property type="project" value="UniProtKB-KW"/>
</dbReference>
<dbReference type="Proteomes" id="UP000011083">
    <property type="component" value="Unassembled WGS sequence"/>
</dbReference>
<dbReference type="SMART" id="SM00290">
    <property type="entry name" value="ZnF_UBP"/>
    <property type="match status" value="1"/>
</dbReference>
<accession>L8GMW8</accession>
<organism evidence="3 4">
    <name type="scientific">Acanthamoeba castellanii (strain ATCC 30010 / Neff)</name>
    <dbReference type="NCBI Taxonomy" id="1257118"/>
    <lineage>
        <taxon>Eukaryota</taxon>
        <taxon>Amoebozoa</taxon>
        <taxon>Discosea</taxon>
        <taxon>Longamoebia</taxon>
        <taxon>Centramoebida</taxon>
        <taxon>Acanthamoebidae</taxon>
        <taxon>Acanthamoeba</taxon>
    </lineage>
</organism>
<keyword evidence="3" id="KW-0378">Hydrolase</keyword>
<keyword evidence="1" id="KW-0863">Zinc-finger</keyword>
<dbReference type="VEuPathDB" id="AmoebaDB:ACA1_107530"/>
<keyword evidence="1" id="KW-0479">Metal-binding</keyword>
<dbReference type="AlphaFoldDB" id="L8GMW8"/>
<dbReference type="EMBL" id="KB008060">
    <property type="protein sequence ID" value="ELR14332.1"/>
    <property type="molecule type" value="Genomic_DNA"/>
</dbReference>
<name>L8GMW8_ACACF</name>
<dbReference type="Gene3D" id="3.30.40.10">
    <property type="entry name" value="Zinc/RING finger domain, C3HC4 (zinc finger)"/>
    <property type="match status" value="1"/>
</dbReference>
<evidence type="ECO:0000313" key="3">
    <source>
        <dbReference type="EMBL" id="ELR14332.1"/>
    </source>
</evidence>
<dbReference type="SUPFAM" id="SSF57850">
    <property type="entry name" value="RING/U-box"/>
    <property type="match status" value="1"/>
</dbReference>
<keyword evidence="1" id="KW-0862">Zinc</keyword>
<feature type="domain" description="UBP-type" evidence="2">
    <location>
        <begin position="68"/>
        <end position="202"/>
    </location>
</feature>
<dbReference type="InterPro" id="IPR013083">
    <property type="entry name" value="Znf_RING/FYVE/PHD"/>
</dbReference>